<protein>
    <submittedName>
        <fullName evidence="4">PepSY domain-containing protein</fullName>
    </submittedName>
</protein>
<comment type="caution">
    <text evidence="4">The sequence shown here is derived from an EMBL/GenBank/DDBJ whole genome shotgun (WGS) entry which is preliminary data.</text>
</comment>
<proteinExistence type="predicted"/>
<accession>A0ABT1LCY4</accession>
<evidence type="ECO:0000313" key="4">
    <source>
        <dbReference type="EMBL" id="MCP8939294.1"/>
    </source>
</evidence>
<feature type="signal peptide" evidence="2">
    <location>
        <begin position="1"/>
        <end position="23"/>
    </location>
</feature>
<dbReference type="EMBL" id="JANCLU010000010">
    <property type="protein sequence ID" value="MCP8939294.1"/>
    <property type="molecule type" value="Genomic_DNA"/>
</dbReference>
<organism evidence="4 5">
    <name type="scientific">Alsobacter ponti</name>
    <dbReference type="NCBI Taxonomy" id="2962936"/>
    <lineage>
        <taxon>Bacteria</taxon>
        <taxon>Pseudomonadati</taxon>
        <taxon>Pseudomonadota</taxon>
        <taxon>Alphaproteobacteria</taxon>
        <taxon>Hyphomicrobiales</taxon>
        <taxon>Alsobacteraceae</taxon>
        <taxon>Alsobacter</taxon>
    </lineage>
</organism>
<dbReference type="InterPro" id="IPR025711">
    <property type="entry name" value="PepSY"/>
</dbReference>
<evidence type="ECO:0000256" key="1">
    <source>
        <dbReference type="SAM" id="MobiDB-lite"/>
    </source>
</evidence>
<evidence type="ECO:0000313" key="5">
    <source>
        <dbReference type="Proteomes" id="UP001205890"/>
    </source>
</evidence>
<gene>
    <name evidence="4" type="ORF">NK718_12275</name>
</gene>
<dbReference type="RefSeq" id="WP_254742491.1">
    <property type="nucleotide sequence ID" value="NZ_JANCLU010000010.1"/>
</dbReference>
<keyword evidence="2" id="KW-0732">Signal</keyword>
<keyword evidence="5" id="KW-1185">Reference proteome</keyword>
<feature type="compositionally biased region" description="Basic and acidic residues" evidence="1">
    <location>
        <begin position="89"/>
        <end position="126"/>
    </location>
</feature>
<dbReference type="Pfam" id="PF13670">
    <property type="entry name" value="PepSY_2"/>
    <property type="match status" value="1"/>
</dbReference>
<feature type="compositionally biased region" description="Low complexity" evidence="1">
    <location>
        <begin position="127"/>
        <end position="136"/>
    </location>
</feature>
<sequence>MKARTLIATTGLLGVGIAGAALADERCNVRIADWRPRSALVQMAETMGWTVQRIKTDDGCYAIQAVDREGREIRAKVDPASLAVLSTRQMRERHGDGDDDERGERTRGRREHGDRAERGEGGERRGGPAAAAAPEDPNAPPPANGLMKSRPKAQVQ</sequence>
<evidence type="ECO:0000259" key="3">
    <source>
        <dbReference type="Pfam" id="PF13670"/>
    </source>
</evidence>
<feature type="chain" id="PRO_5045366725" evidence="2">
    <location>
        <begin position="24"/>
        <end position="156"/>
    </location>
</feature>
<dbReference type="Proteomes" id="UP001205890">
    <property type="component" value="Unassembled WGS sequence"/>
</dbReference>
<reference evidence="4 5" key="1">
    <citation type="submission" date="2022-07" db="EMBL/GenBank/DDBJ databases">
        <authorList>
            <person name="Li W.-J."/>
            <person name="Deng Q.-Q."/>
        </authorList>
    </citation>
    <scope>NUCLEOTIDE SEQUENCE [LARGE SCALE GENOMIC DNA]</scope>
    <source>
        <strain evidence="4 5">SYSU M60028</strain>
    </source>
</reference>
<name>A0ABT1LCY4_9HYPH</name>
<evidence type="ECO:0000256" key="2">
    <source>
        <dbReference type="SAM" id="SignalP"/>
    </source>
</evidence>
<feature type="domain" description="PepSY" evidence="3">
    <location>
        <begin position="10"/>
        <end position="87"/>
    </location>
</feature>
<feature type="region of interest" description="Disordered" evidence="1">
    <location>
        <begin position="84"/>
        <end position="156"/>
    </location>
</feature>